<evidence type="ECO:0000256" key="4">
    <source>
        <dbReference type="ARBA" id="ARBA00022679"/>
    </source>
</evidence>
<dbReference type="GO" id="GO:0005886">
    <property type="term" value="C:plasma membrane"/>
    <property type="evidence" value="ECO:0007669"/>
    <property type="project" value="UniProtKB-SubCell"/>
</dbReference>
<feature type="transmembrane region" description="Helical" evidence="6">
    <location>
        <begin position="277"/>
        <end position="297"/>
    </location>
</feature>
<dbReference type="AlphaFoldDB" id="A0A6J6MXB4"/>
<feature type="domain" description="Glycosyltransferase 2-like" evidence="7">
    <location>
        <begin position="2"/>
        <end position="116"/>
    </location>
</feature>
<organism evidence="8">
    <name type="scientific">freshwater metagenome</name>
    <dbReference type="NCBI Taxonomy" id="449393"/>
    <lineage>
        <taxon>unclassified sequences</taxon>
        <taxon>metagenomes</taxon>
        <taxon>ecological metagenomes</taxon>
    </lineage>
</organism>
<dbReference type="InterPro" id="IPR029044">
    <property type="entry name" value="Nucleotide-diphossugar_trans"/>
</dbReference>
<sequence>MIVPYFNEAEVIVETLERLRAQTLAPSKVIMVNSSSTDSSSLVVDQWITQNQSLLAYPFHNLNSRTNTPGGSKAAGVDIATTEFVAFMDCGLNFSPDWLALQFAMLTSDSDASWVSGGLITSGEGITDKCAIAHTYGYRRFRPCMPSSLLRRNIFETVGRFKDLRAGYDAQWIRDANRFGQKRLINESVVVSYFGTSFAPNLWRVFKKSILYARPTSRSGNTKTPSVYISAAAAGLIVAIFAPSLFAVGVAAYFFARLGIAFKKSKSNAVYFLRPDRLVMLLLTGAALDFGKLIGYLRGLIDSFSTK</sequence>
<dbReference type="SUPFAM" id="SSF53448">
    <property type="entry name" value="Nucleotide-diphospho-sugar transferases"/>
    <property type="match status" value="1"/>
</dbReference>
<evidence type="ECO:0000256" key="1">
    <source>
        <dbReference type="ARBA" id="ARBA00004236"/>
    </source>
</evidence>
<protein>
    <submittedName>
        <fullName evidence="8">Unannotated protein</fullName>
    </submittedName>
</protein>
<keyword evidence="2" id="KW-1003">Cell membrane</keyword>
<keyword evidence="6" id="KW-1133">Transmembrane helix</keyword>
<keyword evidence="6" id="KW-0812">Transmembrane</keyword>
<dbReference type="PANTHER" id="PTHR43646">
    <property type="entry name" value="GLYCOSYLTRANSFERASE"/>
    <property type="match status" value="1"/>
</dbReference>
<accession>A0A6J6MXB4</accession>
<keyword evidence="4" id="KW-0808">Transferase</keyword>
<proteinExistence type="predicted"/>
<evidence type="ECO:0000259" key="7">
    <source>
        <dbReference type="Pfam" id="PF00535"/>
    </source>
</evidence>
<dbReference type="Pfam" id="PF00535">
    <property type="entry name" value="Glycos_transf_2"/>
    <property type="match status" value="1"/>
</dbReference>
<feature type="transmembrane region" description="Helical" evidence="6">
    <location>
        <begin position="227"/>
        <end position="256"/>
    </location>
</feature>
<evidence type="ECO:0000256" key="5">
    <source>
        <dbReference type="ARBA" id="ARBA00023136"/>
    </source>
</evidence>
<evidence type="ECO:0000313" key="8">
    <source>
        <dbReference type="EMBL" id="CAB4679011.1"/>
    </source>
</evidence>
<dbReference type="Gene3D" id="3.90.550.10">
    <property type="entry name" value="Spore Coat Polysaccharide Biosynthesis Protein SpsA, Chain A"/>
    <property type="match status" value="1"/>
</dbReference>
<gene>
    <name evidence="8" type="ORF">UFOPK2292_01297</name>
</gene>
<keyword evidence="3" id="KW-0328">Glycosyltransferase</keyword>
<dbReference type="GO" id="GO:0016757">
    <property type="term" value="F:glycosyltransferase activity"/>
    <property type="evidence" value="ECO:0007669"/>
    <property type="project" value="UniProtKB-KW"/>
</dbReference>
<name>A0A6J6MXB4_9ZZZZ</name>
<evidence type="ECO:0000256" key="3">
    <source>
        <dbReference type="ARBA" id="ARBA00022676"/>
    </source>
</evidence>
<reference evidence="8" key="1">
    <citation type="submission" date="2020-05" db="EMBL/GenBank/DDBJ databases">
        <authorList>
            <person name="Chiriac C."/>
            <person name="Salcher M."/>
            <person name="Ghai R."/>
            <person name="Kavagutti S V."/>
        </authorList>
    </citation>
    <scope>NUCLEOTIDE SEQUENCE</scope>
</reference>
<dbReference type="EMBL" id="CAEZWU010000235">
    <property type="protein sequence ID" value="CAB4679011.1"/>
    <property type="molecule type" value="Genomic_DNA"/>
</dbReference>
<evidence type="ECO:0000256" key="2">
    <source>
        <dbReference type="ARBA" id="ARBA00022475"/>
    </source>
</evidence>
<keyword evidence="5 6" id="KW-0472">Membrane</keyword>
<dbReference type="InterPro" id="IPR001173">
    <property type="entry name" value="Glyco_trans_2-like"/>
</dbReference>
<dbReference type="CDD" id="cd00761">
    <property type="entry name" value="Glyco_tranf_GTA_type"/>
    <property type="match status" value="1"/>
</dbReference>
<comment type="subcellular location">
    <subcellularLocation>
        <location evidence="1">Cell membrane</location>
    </subcellularLocation>
</comment>
<evidence type="ECO:0000256" key="6">
    <source>
        <dbReference type="SAM" id="Phobius"/>
    </source>
</evidence>
<dbReference type="PANTHER" id="PTHR43646:SF2">
    <property type="entry name" value="GLYCOSYLTRANSFERASE 2-LIKE DOMAIN-CONTAINING PROTEIN"/>
    <property type="match status" value="1"/>
</dbReference>